<dbReference type="SUPFAM" id="SSF52172">
    <property type="entry name" value="CheY-like"/>
    <property type="match status" value="1"/>
</dbReference>
<reference evidence="8 9" key="1">
    <citation type="submission" date="2019-01" db="EMBL/GenBank/DDBJ databases">
        <title>Zoogloea oleivorans genome sequencing and assembly.</title>
        <authorList>
            <person name="Tancsics A."/>
            <person name="Farkas M."/>
            <person name="Kriszt B."/>
            <person name="Maroti G."/>
            <person name="Horvath B."/>
        </authorList>
    </citation>
    <scope>NUCLEOTIDE SEQUENCE [LARGE SCALE GENOMIC DNA]</scope>
    <source>
        <strain evidence="8 9">Buc</strain>
    </source>
</reference>
<organism evidence="8 9">
    <name type="scientific">Zoogloea oleivorans</name>
    <dbReference type="NCBI Taxonomy" id="1552750"/>
    <lineage>
        <taxon>Bacteria</taxon>
        <taxon>Pseudomonadati</taxon>
        <taxon>Pseudomonadota</taxon>
        <taxon>Betaproteobacteria</taxon>
        <taxon>Rhodocyclales</taxon>
        <taxon>Zoogloeaceae</taxon>
        <taxon>Zoogloea</taxon>
    </lineage>
</organism>
<keyword evidence="5" id="KW-0804">Transcription</keyword>
<dbReference type="InterPro" id="IPR039420">
    <property type="entry name" value="WalR-like"/>
</dbReference>
<keyword evidence="3" id="KW-0805">Transcription regulation</keyword>
<name>A0A6C2CRZ0_9RHOO</name>
<keyword evidence="2" id="KW-0902">Two-component regulatory system</keyword>
<evidence type="ECO:0000256" key="6">
    <source>
        <dbReference type="PROSITE-ProRule" id="PRU00169"/>
    </source>
</evidence>
<dbReference type="GO" id="GO:0005829">
    <property type="term" value="C:cytosol"/>
    <property type="evidence" value="ECO:0007669"/>
    <property type="project" value="TreeGrafter"/>
</dbReference>
<dbReference type="PANTHER" id="PTHR48111">
    <property type="entry name" value="REGULATOR OF RPOS"/>
    <property type="match status" value="1"/>
</dbReference>
<sequence>MECFVQPRILIIDDSDFTVIHLEGLIGGDYQIEHRGDGESGVAAAMADPPKVILMDVEMPGMDGYTACRLLKKAPATQDVPVIFLSSHAETADRLAGYEAGGEDYITKPFDPDELSRKIGVVLRNHRQRRELMQHVNVATSTAMTAMSSVGDIGIIMRFLGEMVGCLDFPSVADCIMRAMQGFDLDVALQLRDEDESLSLSREGVCSALEESVLHNMASCARIVDLGSRSAFNYPRVTIIVKAMPRDNPEHYGRIKDNLATLTESVDVHLRSLSRVKAALRRGDTMLALLQRSMATLKDIETRYRTQRAASSQILNALAFEIEDSFISLGLTEGQERRLQDTVRTAIDQAQAIYDQEVESDRLMRSFSQDLETVLRKEVESAAAPIVEAHSTPENSIELF</sequence>
<dbReference type="Pfam" id="PF00072">
    <property type="entry name" value="Response_reg"/>
    <property type="match status" value="1"/>
</dbReference>
<dbReference type="OrthoDB" id="9800897at2"/>
<proteinExistence type="predicted"/>
<keyword evidence="1 6" id="KW-0597">Phosphoprotein</keyword>
<keyword evidence="9" id="KW-1185">Reference proteome</keyword>
<dbReference type="PANTHER" id="PTHR48111:SF1">
    <property type="entry name" value="TWO-COMPONENT RESPONSE REGULATOR ORR33"/>
    <property type="match status" value="1"/>
</dbReference>
<comment type="caution">
    <text evidence="8">The sequence shown here is derived from an EMBL/GenBank/DDBJ whole genome shotgun (WGS) entry which is preliminary data.</text>
</comment>
<dbReference type="InterPro" id="IPR001789">
    <property type="entry name" value="Sig_transdc_resp-reg_receiver"/>
</dbReference>
<feature type="domain" description="Response regulatory" evidence="7">
    <location>
        <begin position="8"/>
        <end position="123"/>
    </location>
</feature>
<dbReference type="SMART" id="SM00448">
    <property type="entry name" value="REC"/>
    <property type="match status" value="1"/>
</dbReference>
<feature type="modified residue" description="4-aspartylphosphate" evidence="6">
    <location>
        <position position="56"/>
    </location>
</feature>
<dbReference type="GO" id="GO:0006355">
    <property type="term" value="P:regulation of DNA-templated transcription"/>
    <property type="evidence" value="ECO:0007669"/>
    <property type="project" value="TreeGrafter"/>
</dbReference>
<dbReference type="InterPro" id="IPR011006">
    <property type="entry name" value="CheY-like_superfamily"/>
</dbReference>
<dbReference type="PROSITE" id="PS50110">
    <property type="entry name" value="RESPONSE_REGULATORY"/>
    <property type="match status" value="1"/>
</dbReference>
<evidence type="ECO:0000259" key="7">
    <source>
        <dbReference type="PROSITE" id="PS50110"/>
    </source>
</evidence>
<evidence type="ECO:0000256" key="4">
    <source>
        <dbReference type="ARBA" id="ARBA00023125"/>
    </source>
</evidence>
<evidence type="ECO:0000256" key="1">
    <source>
        <dbReference type="ARBA" id="ARBA00022553"/>
    </source>
</evidence>
<dbReference type="Proteomes" id="UP000389128">
    <property type="component" value="Unassembled WGS sequence"/>
</dbReference>
<evidence type="ECO:0000313" key="8">
    <source>
        <dbReference type="EMBL" id="TYC56035.1"/>
    </source>
</evidence>
<dbReference type="AlphaFoldDB" id="A0A6C2CRZ0"/>
<accession>A0A6C2CRZ0</accession>
<dbReference type="EMBL" id="SDKK01000012">
    <property type="protein sequence ID" value="TYC56035.1"/>
    <property type="molecule type" value="Genomic_DNA"/>
</dbReference>
<dbReference type="Gene3D" id="3.40.50.2300">
    <property type="match status" value="1"/>
</dbReference>
<dbReference type="GO" id="GO:0032993">
    <property type="term" value="C:protein-DNA complex"/>
    <property type="evidence" value="ECO:0007669"/>
    <property type="project" value="TreeGrafter"/>
</dbReference>
<dbReference type="GO" id="GO:0000156">
    <property type="term" value="F:phosphorelay response regulator activity"/>
    <property type="evidence" value="ECO:0007669"/>
    <property type="project" value="TreeGrafter"/>
</dbReference>
<gene>
    <name evidence="8" type="ORF">ETQ85_14190</name>
</gene>
<protein>
    <submittedName>
        <fullName evidence="8">Response regulator</fullName>
    </submittedName>
</protein>
<evidence type="ECO:0000313" key="9">
    <source>
        <dbReference type="Proteomes" id="UP000389128"/>
    </source>
</evidence>
<evidence type="ECO:0000256" key="3">
    <source>
        <dbReference type="ARBA" id="ARBA00023015"/>
    </source>
</evidence>
<evidence type="ECO:0000256" key="2">
    <source>
        <dbReference type="ARBA" id="ARBA00023012"/>
    </source>
</evidence>
<dbReference type="GO" id="GO:0000976">
    <property type="term" value="F:transcription cis-regulatory region binding"/>
    <property type="evidence" value="ECO:0007669"/>
    <property type="project" value="TreeGrafter"/>
</dbReference>
<keyword evidence="4" id="KW-0238">DNA-binding</keyword>
<evidence type="ECO:0000256" key="5">
    <source>
        <dbReference type="ARBA" id="ARBA00023163"/>
    </source>
</evidence>